<dbReference type="EMBL" id="CP104013">
    <property type="protein sequence ID" value="UYP44377.1"/>
    <property type="molecule type" value="Genomic_DNA"/>
</dbReference>
<evidence type="ECO:0000256" key="1">
    <source>
        <dbReference type="SAM" id="Phobius"/>
    </source>
</evidence>
<feature type="transmembrane region" description="Helical" evidence="1">
    <location>
        <begin position="202"/>
        <end position="223"/>
    </location>
</feature>
<feature type="transmembrane region" description="Helical" evidence="1">
    <location>
        <begin position="63"/>
        <end position="83"/>
    </location>
</feature>
<feature type="transmembrane region" description="Helical" evidence="1">
    <location>
        <begin position="385"/>
        <end position="410"/>
    </location>
</feature>
<gene>
    <name evidence="2" type="ORF">NEF87_000662</name>
</gene>
<dbReference type="SUPFAM" id="SSF103473">
    <property type="entry name" value="MFS general substrate transporter"/>
    <property type="match status" value="1"/>
</dbReference>
<feature type="transmembrane region" description="Helical" evidence="1">
    <location>
        <begin position="318"/>
        <end position="338"/>
    </location>
</feature>
<feature type="transmembrane region" description="Helical" evidence="1">
    <location>
        <begin position="430"/>
        <end position="452"/>
    </location>
</feature>
<keyword evidence="3" id="KW-1185">Reference proteome</keyword>
<evidence type="ECO:0000313" key="3">
    <source>
        <dbReference type="Proteomes" id="UP001208689"/>
    </source>
</evidence>
<keyword evidence="1" id="KW-0812">Transmembrane</keyword>
<dbReference type="Proteomes" id="UP001208689">
    <property type="component" value="Chromosome"/>
</dbReference>
<evidence type="ECO:0008006" key="4">
    <source>
        <dbReference type="Google" id="ProtNLM"/>
    </source>
</evidence>
<feature type="transmembrane region" description="Helical" evidence="1">
    <location>
        <begin position="288"/>
        <end position="306"/>
    </location>
</feature>
<feature type="transmembrane region" description="Helical" evidence="1">
    <location>
        <begin position="95"/>
        <end position="116"/>
    </location>
</feature>
<keyword evidence="1" id="KW-0472">Membrane</keyword>
<feature type="transmembrane region" description="Helical" evidence="1">
    <location>
        <begin position="252"/>
        <end position="276"/>
    </location>
</feature>
<dbReference type="InterPro" id="IPR039672">
    <property type="entry name" value="MFS_2"/>
</dbReference>
<organism evidence="2 3">
    <name type="scientific">Candidatus Lokiarchaeum ossiferum</name>
    <dbReference type="NCBI Taxonomy" id="2951803"/>
    <lineage>
        <taxon>Archaea</taxon>
        <taxon>Promethearchaeati</taxon>
        <taxon>Promethearchaeota</taxon>
        <taxon>Promethearchaeia</taxon>
        <taxon>Promethearchaeales</taxon>
        <taxon>Promethearchaeaceae</taxon>
        <taxon>Candidatus Lokiarchaeum</taxon>
    </lineage>
</organism>
<proteinExistence type="predicted"/>
<feature type="transmembrane region" description="Helical" evidence="1">
    <location>
        <begin position="344"/>
        <end position="364"/>
    </location>
</feature>
<protein>
    <recommendedName>
        <fullName evidence="4">MFS transporter</fullName>
    </recommendedName>
</protein>
<feature type="transmembrane region" description="Helical" evidence="1">
    <location>
        <begin position="128"/>
        <end position="148"/>
    </location>
</feature>
<dbReference type="PANTHER" id="PTHR11328:SF24">
    <property type="entry name" value="MAJOR FACILITATOR SUPERFAMILY (MFS) PROFILE DOMAIN-CONTAINING PROTEIN"/>
    <property type="match status" value="1"/>
</dbReference>
<name>A0ABY6HPS2_9ARCH</name>
<dbReference type="Gene3D" id="1.20.1250.20">
    <property type="entry name" value="MFS general substrate transporter like domains"/>
    <property type="match status" value="2"/>
</dbReference>
<feature type="transmembrane region" description="Helical" evidence="1">
    <location>
        <begin position="169"/>
        <end position="190"/>
    </location>
</feature>
<keyword evidence="1" id="KW-1133">Transmembrane helix</keyword>
<evidence type="ECO:0000313" key="2">
    <source>
        <dbReference type="EMBL" id="UYP44377.1"/>
    </source>
</evidence>
<accession>A0ABY6HPS2</accession>
<dbReference type="Pfam" id="PF13347">
    <property type="entry name" value="MFS_2"/>
    <property type="match status" value="1"/>
</dbReference>
<dbReference type="PANTHER" id="PTHR11328">
    <property type="entry name" value="MAJOR FACILITATOR SUPERFAMILY DOMAIN-CONTAINING PROTEIN"/>
    <property type="match status" value="1"/>
</dbReference>
<reference evidence="2" key="1">
    <citation type="submission" date="2022-09" db="EMBL/GenBank/DDBJ databases">
        <title>Actin cytoskeleton and complex cell architecture in an #Asgard archaeon.</title>
        <authorList>
            <person name="Ponce Toledo R.I."/>
            <person name="Schleper C."/>
            <person name="Rodrigues Oliveira T."/>
            <person name="Wollweber F."/>
            <person name="Xu J."/>
            <person name="Rittmann S."/>
            <person name="Klingl A."/>
            <person name="Pilhofer M."/>
        </authorList>
    </citation>
    <scope>NUCLEOTIDE SEQUENCE</scope>
    <source>
        <strain evidence="2">B-35</strain>
    </source>
</reference>
<sequence>MNNQVKIMGESESTIHYEPASNKKILLYSSPRFGISIFMGLIDMALLFLYYDVYNLDPELVGTGLMLGKFSIAIFQFFMGWLSDHTRTRLGRRKPYIIILTPILAASFILLLIPGIFLGSTPSEHNLFIWFCVFNCLAQGAYSVTTVYQSWTAEQFSVDQRPKVSQYQNLMNFVGTAIVVLFSMLILTNIEDEFVANPGKIPSVYLVSIIIFTSIMFLFNFLIVMKIPKETTPEYKTKMLDDLKTILKNKNMILVCLMQGICSFTWAMSQGILLSYTENVLKITDTQYIIVAVAMILTMIGALFLWRKFMAKVGKKKTLLSIFSMAIVTLPLSLLGYFEFSTTILFGLPYIILLAISLGGWYLFPYIMYADLAEDDQKETGQLKAGIYAGFPSILLNIFQAFSLKFTTWILSLDQLVQNAPNTQYFNVGLLLWGPIGAIILVISLIYAKIFIKLDFEWEKN</sequence>
<dbReference type="InterPro" id="IPR036259">
    <property type="entry name" value="MFS_trans_sf"/>
</dbReference>
<feature type="transmembrane region" description="Helical" evidence="1">
    <location>
        <begin position="33"/>
        <end position="51"/>
    </location>
</feature>